<dbReference type="EMBL" id="RRYP01010809">
    <property type="protein sequence ID" value="TNV78147.1"/>
    <property type="molecule type" value="Genomic_DNA"/>
</dbReference>
<accession>A0A8J8NMS9</accession>
<keyword evidence="2" id="KW-1185">Reference proteome</keyword>
<dbReference type="Proteomes" id="UP000785679">
    <property type="component" value="Unassembled WGS sequence"/>
</dbReference>
<dbReference type="AlphaFoldDB" id="A0A8J8NMS9"/>
<reference evidence="1" key="1">
    <citation type="submission" date="2019-06" db="EMBL/GenBank/DDBJ databases">
        <authorList>
            <person name="Zheng W."/>
        </authorList>
    </citation>
    <scope>NUCLEOTIDE SEQUENCE</scope>
    <source>
        <strain evidence="1">QDHG01</strain>
    </source>
</reference>
<dbReference type="OrthoDB" id="10423069at2759"/>
<organism evidence="1 2">
    <name type="scientific">Halteria grandinella</name>
    <dbReference type="NCBI Taxonomy" id="5974"/>
    <lineage>
        <taxon>Eukaryota</taxon>
        <taxon>Sar</taxon>
        <taxon>Alveolata</taxon>
        <taxon>Ciliophora</taxon>
        <taxon>Intramacronucleata</taxon>
        <taxon>Spirotrichea</taxon>
        <taxon>Stichotrichia</taxon>
        <taxon>Sporadotrichida</taxon>
        <taxon>Halteriidae</taxon>
        <taxon>Halteria</taxon>
    </lineage>
</organism>
<protein>
    <submittedName>
        <fullName evidence="1">Uncharacterized protein</fullName>
    </submittedName>
</protein>
<gene>
    <name evidence="1" type="ORF">FGO68_gene9859</name>
</gene>
<sequence>MISKSFALNLQRQQLLFGARRLYSSSASYEQFDDNIFYSPVRPVAFKNGKAAVFAQETSPNTPRYVPYEVKETTIKNFMGVMGVVIFDYLFAPGAGYYTVGALSFGLNWIYRVYGYMGNAITHIDLHEDGKTVSVRFKTGGTALFKVKDIMKKRHEKELVQTFEEGFLYPIEVQGQGQFYIYGAGQDAVKNGELFRAIINGQAIKL</sequence>
<evidence type="ECO:0000313" key="2">
    <source>
        <dbReference type="Proteomes" id="UP000785679"/>
    </source>
</evidence>
<comment type="caution">
    <text evidence="1">The sequence shown here is derived from an EMBL/GenBank/DDBJ whole genome shotgun (WGS) entry which is preliminary data.</text>
</comment>
<name>A0A8J8NMS9_HALGN</name>
<proteinExistence type="predicted"/>
<evidence type="ECO:0000313" key="1">
    <source>
        <dbReference type="EMBL" id="TNV78147.1"/>
    </source>
</evidence>